<evidence type="ECO:0000259" key="8">
    <source>
        <dbReference type="Pfam" id="PF02753"/>
    </source>
</evidence>
<keyword evidence="3 6" id="KW-0732">Signal</keyword>
<gene>
    <name evidence="9" type="primary">focC_1</name>
    <name evidence="9" type="ORF">NCTC9854_03372</name>
</gene>
<evidence type="ECO:0000313" key="10">
    <source>
        <dbReference type="Proteomes" id="UP000254773"/>
    </source>
</evidence>
<dbReference type="GO" id="GO:0071555">
    <property type="term" value="P:cell wall organization"/>
    <property type="evidence" value="ECO:0007669"/>
    <property type="project" value="InterPro"/>
</dbReference>
<dbReference type="PANTHER" id="PTHR30251">
    <property type="entry name" value="PILUS ASSEMBLY CHAPERONE"/>
    <property type="match status" value="1"/>
</dbReference>
<evidence type="ECO:0000256" key="1">
    <source>
        <dbReference type="ARBA" id="ARBA00004418"/>
    </source>
</evidence>
<feature type="signal peptide" evidence="6">
    <location>
        <begin position="1"/>
        <end position="24"/>
    </location>
</feature>
<comment type="subcellular location">
    <subcellularLocation>
        <location evidence="1">Periplasm</location>
    </subcellularLocation>
</comment>
<dbReference type="SUPFAM" id="SSF49584">
    <property type="entry name" value="Periplasmic chaperone C-domain"/>
    <property type="match status" value="1"/>
</dbReference>
<dbReference type="Pfam" id="PF02753">
    <property type="entry name" value="PapD_C"/>
    <property type="match status" value="1"/>
</dbReference>
<dbReference type="InterPro" id="IPR001829">
    <property type="entry name" value="Pili_assmbl_chaperone_bac"/>
</dbReference>
<dbReference type="AlphaFoldDB" id="A0A379QBE8"/>
<keyword evidence="5" id="KW-0143">Chaperone</keyword>
<dbReference type="InterPro" id="IPR050643">
    <property type="entry name" value="Periplasmic_pilus_chap"/>
</dbReference>
<dbReference type="InterPro" id="IPR016148">
    <property type="entry name" value="Pili_assmbl_chaperone_C"/>
</dbReference>
<feature type="chain" id="PRO_5016987688" evidence="6">
    <location>
        <begin position="25"/>
        <end position="240"/>
    </location>
</feature>
<evidence type="ECO:0000256" key="3">
    <source>
        <dbReference type="ARBA" id="ARBA00022729"/>
    </source>
</evidence>
<dbReference type="Pfam" id="PF00345">
    <property type="entry name" value="PapD_N"/>
    <property type="match status" value="1"/>
</dbReference>
<dbReference type="PRINTS" id="PR00969">
    <property type="entry name" value="CHAPERONPILI"/>
</dbReference>
<name>A0A379QBE8_SALER</name>
<dbReference type="GO" id="GO:0030288">
    <property type="term" value="C:outer membrane-bounded periplasmic space"/>
    <property type="evidence" value="ECO:0007669"/>
    <property type="project" value="InterPro"/>
</dbReference>
<dbReference type="EMBL" id="UGWI01000001">
    <property type="protein sequence ID" value="SUF39024.1"/>
    <property type="molecule type" value="Genomic_DNA"/>
</dbReference>
<comment type="similarity">
    <text evidence="2">Belongs to the periplasmic pilus chaperone family.</text>
</comment>
<dbReference type="SUPFAM" id="SSF49354">
    <property type="entry name" value="PapD-like"/>
    <property type="match status" value="1"/>
</dbReference>
<feature type="domain" description="Pili assembly chaperone C-terminal" evidence="8">
    <location>
        <begin position="169"/>
        <end position="232"/>
    </location>
</feature>
<organism evidence="9 10">
    <name type="scientific">Salmonella enterica</name>
    <name type="common">Salmonella choleraesuis</name>
    <dbReference type="NCBI Taxonomy" id="28901"/>
    <lineage>
        <taxon>Bacteria</taxon>
        <taxon>Pseudomonadati</taxon>
        <taxon>Pseudomonadota</taxon>
        <taxon>Gammaproteobacteria</taxon>
        <taxon>Enterobacterales</taxon>
        <taxon>Enterobacteriaceae</taxon>
        <taxon>Salmonella</taxon>
    </lineage>
</organism>
<protein>
    <submittedName>
        <fullName evidence="9">Fimbrial chaparone</fullName>
    </submittedName>
</protein>
<accession>A0A379QBE8</accession>
<sequence length="240" mass="26491">MMNLKLTGILFSSALIFLMNPAIAGVQISSTRIIYPEGVDEVQQTVKNTGENNQLVQAWVDNIDKKDQRKSPFVVTPPLFKLAGGQANVLHFISVDKTESLAKDREQIFWANIKSIGATPAELSQQSKLQLAARTRIKLIWRPKGLDKHSAAEAYKHLAFSVSGSRLTVENPTAYYVSLQKFAVDGKNVQAPKDTIAAISMMVPPFSKMVYALPDKNAKKVTWNAIDDYGNGTPVQEKSL</sequence>
<evidence type="ECO:0000259" key="7">
    <source>
        <dbReference type="Pfam" id="PF00345"/>
    </source>
</evidence>
<proteinExistence type="inferred from homology"/>
<evidence type="ECO:0000313" key="9">
    <source>
        <dbReference type="EMBL" id="SUF39024.1"/>
    </source>
</evidence>
<keyword evidence="4" id="KW-0574">Periplasm</keyword>
<dbReference type="InterPro" id="IPR036316">
    <property type="entry name" value="Pili_assmbl_chap_C_dom_sf"/>
</dbReference>
<dbReference type="Proteomes" id="UP000254773">
    <property type="component" value="Unassembled WGS sequence"/>
</dbReference>
<dbReference type="InterPro" id="IPR008962">
    <property type="entry name" value="PapD-like_sf"/>
</dbReference>
<dbReference type="InterPro" id="IPR016147">
    <property type="entry name" value="Pili_assmbl_chaperone_N"/>
</dbReference>
<feature type="domain" description="Pili assembly chaperone N-terminal" evidence="7">
    <location>
        <begin position="25"/>
        <end position="146"/>
    </location>
</feature>
<dbReference type="PANTHER" id="PTHR30251:SF0">
    <property type="entry name" value="FIMBRIAL CHAPERONE PROTEIN ELFD-RELATED"/>
    <property type="match status" value="1"/>
</dbReference>
<dbReference type="InterPro" id="IPR013783">
    <property type="entry name" value="Ig-like_fold"/>
</dbReference>
<evidence type="ECO:0000256" key="6">
    <source>
        <dbReference type="SAM" id="SignalP"/>
    </source>
</evidence>
<reference evidence="9 10" key="1">
    <citation type="submission" date="2018-06" db="EMBL/GenBank/DDBJ databases">
        <authorList>
            <consortium name="Pathogen Informatics"/>
            <person name="Doyle S."/>
        </authorList>
    </citation>
    <scope>NUCLEOTIDE SEQUENCE [LARGE SCALE GENOMIC DNA]</scope>
    <source>
        <strain evidence="9 10">NCTC9854</strain>
    </source>
</reference>
<evidence type="ECO:0000256" key="2">
    <source>
        <dbReference type="ARBA" id="ARBA00007399"/>
    </source>
</evidence>
<evidence type="ECO:0000256" key="5">
    <source>
        <dbReference type="ARBA" id="ARBA00023186"/>
    </source>
</evidence>
<dbReference type="Gene3D" id="2.60.40.10">
    <property type="entry name" value="Immunoglobulins"/>
    <property type="match status" value="2"/>
</dbReference>
<evidence type="ECO:0000256" key="4">
    <source>
        <dbReference type="ARBA" id="ARBA00022764"/>
    </source>
</evidence>